<dbReference type="PANTHER" id="PTHR18460">
    <property type="entry name" value="TEL2 INTERACTING PROTEIN 1 TTI1 FAMILY MEMBER"/>
    <property type="match status" value="1"/>
</dbReference>
<evidence type="ECO:0000313" key="2">
    <source>
        <dbReference type="EMBL" id="CAH2040815.1"/>
    </source>
</evidence>
<keyword evidence="3" id="KW-1185">Reference proteome</keyword>
<feature type="domain" description="TTI1 N-terminal TPR" evidence="1">
    <location>
        <begin position="1"/>
        <end position="344"/>
    </location>
</feature>
<accession>A0ABN8HW40</accession>
<dbReference type="SUPFAM" id="SSF48371">
    <property type="entry name" value="ARM repeat"/>
    <property type="match status" value="1"/>
</dbReference>
<name>A0ABN8HW40_9NEOP</name>
<dbReference type="Proteomes" id="UP000837857">
    <property type="component" value="Chromosome 12"/>
</dbReference>
<dbReference type="InterPro" id="IPR011989">
    <property type="entry name" value="ARM-like"/>
</dbReference>
<dbReference type="EMBL" id="OW152824">
    <property type="protein sequence ID" value="CAH2040815.1"/>
    <property type="molecule type" value="Genomic_DNA"/>
</dbReference>
<dbReference type="InterPro" id="IPR016024">
    <property type="entry name" value="ARM-type_fold"/>
</dbReference>
<dbReference type="InterPro" id="IPR052587">
    <property type="entry name" value="TELO2-interacting_protein_1"/>
</dbReference>
<proteinExistence type="predicted"/>
<sequence>MKPICDMVMVCPSPENVVRFIAIVSELKKEDVQELQQYFLFPFITHIRSAEIKTKYEQQRVIIDAMRVVLEKITVTSFEMCMKIETGLLTTIFDKTKPGMIADIPEELKLSIMKCLTALMLHIDSPIRLKLLNTQVPLLAQTVFVSVHMAKLEKFRALRLAAIHNVTAHTITHEQLTNDKYHLKESNLEPLVLDMLSGILPGVLAALQDVAMCKENPGHAIVVAALNATHRVLCLTMHDKRLQKKTDLTPQDFANMIAVKCKPVDNDVSRKAKDFVRRSPEWYAMAGEKLTLVVRSLVPLRTHEHYKVRLELAVLCSRILNECNAALQPSIPVVLDVLMSLARDPQPEVAELCGRAVDSYLAATPPSGARDTLECLRDNLLATLTNLPRILNNIDTGRKLAALNLVHGYVRALSGGARPQRLTAAVTSRATLHALCAALRHAATHRTHPALLVPRTQIGTRVSTLFRSG</sequence>
<feature type="non-terminal residue" evidence="2">
    <location>
        <position position="1"/>
    </location>
</feature>
<protein>
    <recommendedName>
        <fullName evidence="1">TTI1 N-terminal TPR domain-containing protein</fullName>
    </recommendedName>
</protein>
<evidence type="ECO:0000313" key="3">
    <source>
        <dbReference type="Proteomes" id="UP000837857"/>
    </source>
</evidence>
<reference evidence="2" key="1">
    <citation type="submission" date="2022-03" db="EMBL/GenBank/DDBJ databases">
        <authorList>
            <person name="Martin H S."/>
        </authorList>
    </citation>
    <scope>NUCLEOTIDE SEQUENCE</scope>
</reference>
<dbReference type="Gene3D" id="1.25.10.10">
    <property type="entry name" value="Leucine-rich Repeat Variant"/>
    <property type="match status" value="1"/>
</dbReference>
<dbReference type="InterPro" id="IPR057566">
    <property type="entry name" value="TPR_TTI1_N"/>
</dbReference>
<gene>
    <name evidence="2" type="ORF">IPOD504_LOCUS2824</name>
</gene>
<dbReference type="Pfam" id="PF24176">
    <property type="entry name" value="TPR_TTI1_2nd"/>
    <property type="match status" value="1"/>
</dbReference>
<evidence type="ECO:0000259" key="1">
    <source>
        <dbReference type="Pfam" id="PF24173"/>
    </source>
</evidence>
<dbReference type="PANTHER" id="PTHR18460:SF3">
    <property type="entry name" value="TELO2-INTERACTING PROTEIN 1 HOMOLOG"/>
    <property type="match status" value="1"/>
</dbReference>
<dbReference type="Pfam" id="PF24173">
    <property type="entry name" value="TPR_TTI1_N"/>
    <property type="match status" value="1"/>
</dbReference>
<organism evidence="2 3">
    <name type="scientific">Iphiclides podalirius</name>
    <name type="common">scarce swallowtail</name>
    <dbReference type="NCBI Taxonomy" id="110791"/>
    <lineage>
        <taxon>Eukaryota</taxon>
        <taxon>Metazoa</taxon>
        <taxon>Ecdysozoa</taxon>
        <taxon>Arthropoda</taxon>
        <taxon>Hexapoda</taxon>
        <taxon>Insecta</taxon>
        <taxon>Pterygota</taxon>
        <taxon>Neoptera</taxon>
        <taxon>Endopterygota</taxon>
        <taxon>Lepidoptera</taxon>
        <taxon>Glossata</taxon>
        <taxon>Ditrysia</taxon>
        <taxon>Papilionoidea</taxon>
        <taxon>Papilionidae</taxon>
        <taxon>Papilioninae</taxon>
        <taxon>Iphiclides</taxon>
    </lineage>
</organism>